<dbReference type="Proteomes" id="UP000314983">
    <property type="component" value="Chromosome 23"/>
</dbReference>
<dbReference type="Gene3D" id="2.130.10.10">
    <property type="entry name" value="YVTN repeat-like/Quinoprotein amine dehydrogenase"/>
    <property type="match status" value="1"/>
</dbReference>
<dbReference type="SUPFAM" id="SSF103575">
    <property type="entry name" value="Plexin repeat"/>
    <property type="match status" value="1"/>
</dbReference>
<dbReference type="InterPro" id="IPR001627">
    <property type="entry name" value="Semap_dom"/>
</dbReference>
<feature type="domain" description="Sema" evidence="15">
    <location>
        <begin position="45"/>
        <end position="527"/>
    </location>
</feature>
<dbReference type="SMART" id="SM00409">
    <property type="entry name" value="IG"/>
    <property type="match status" value="1"/>
</dbReference>
<keyword evidence="10" id="KW-0393">Immunoglobulin domain</keyword>
<evidence type="ECO:0000256" key="12">
    <source>
        <dbReference type="SAM" id="MobiDB-lite"/>
    </source>
</evidence>
<proteinExistence type="inferred from homology"/>
<dbReference type="Ensembl" id="ENSEEET00000038952.2">
    <property type="protein sequence ID" value="ENSEEEP00000038509.2"/>
    <property type="gene ID" value="ENSEEEG00000018211.2"/>
</dbReference>
<dbReference type="PROSITE" id="PS51004">
    <property type="entry name" value="SEMA"/>
    <property type="match status" value="1"/>
</dbReference>
<dbReference type="GO" id="GO:0030335">
    <property type="term" value="P:positive regulation of cell migration"/>
    <property type="evidence" value="ECO:0007669"/>
    <property type="project" value="TreeGrafter"/>
</dbReference>
<evidence type="ECO:0000256" key="10">
    <source>
        <dbReference type="ARBA" id="ARBA00023319"/>
    </source>
</evidence>
<evidence type="ECO:0000256" key="9">
    <source>
        <dbReference type="ARBA" id="ARBA00023180"/>
    </source>
</evidence>
<dbReference type="Pfam" id="PF01403">
    <property type="entry name" value="Sema"/>
    <property type="match status" value="1"/>
</dbReference>
<dbReference type="SUPFAM" id="SSF48726">
    <property type="entry name" value="Immunoglobulin"/>
    <property type="match status" value="1"/>
</dbReference>
<evidence type="ECO:0000256" key="6">
    <source>
        <dbReference type="ARBA" id="ARBA00022782"/>
    </source>
</evidence>
<dbReference type="GO" id="GO:0005886">
    <property type="term" value="C:plasma membrane"/>
    <property type="evidence" value="ECO:0007669"/>
    <property type="project" value="TreeGrafter"/>
</dbReference>
<dbReference type="FunFam" id="2.130.10.10:FF:000015">
    <property type="entry name" value="Semaphorin 3B"/>
    <property type="match status" value="1"/>
</dbReference>
<name>A0A4W4GJY6_ELEEL</name>
<dbReference type="InterPro" id="IPR036179">
    <property type="entry name" value="Ig-like_dom_sf"/>
</dbReference>
<dbReference type="InterPro" id="IPR027231">
    <property type="entry name" value="Semaphorin"/>
</dbReference>
<evidence type="ECO:0000313" key="16">
    <source>
        <dbReference type="Ensembl" id="ENSEEEP00000038509.2"/>
    </source>
</evidence>
<dbReference type="PANTHER" id="PTHR11036">
    <property type="entry name" value="SEMAPHORIN"/>
    <property type="match status" value="1"/>
</dbReference>
<feature type="region of interest" description="Disordered" evidence="12">
    <location>
        <begin position="702"/>
        <end position="741"/>
    </location>
</feature>
<reference evidence="16" key="5">
    <citation type="submission" date="2025-09" db="UniProtKB">
        <authorList>
            <consortium name="Ensembl"/>
        </authorList>
    </citation>
    <scope>IDENTIFICATION</scope>
</reference>
<dbReference type="PANTHER" id="PTHR11036:SF37">
    <property type="entry name" value="SEMAPHORIN-3B"/>
    <property type="match status" value="1"/>
</dbReference>
<evidence type="ECO:0000256" key="5">
    <source>
        <dbReference type="ARBA" id="ARBA00022729"/>
    </source>
</evidence>
<dbReference type="Gene3D" id="2.60.40.10">
    <property type="entry name" value="Immunoglobulins"/>
    <property type="match status" value="1"/>
</dbReference>
<dbReference type="SMART" id="SM00630">
    <property type="entry name" value="Sema"/>
    <property type="match status" value="1"/>
</dbReference>
<keyword evidence="17" id="KW-1185">Reference proteome</keyword>
<dbReference type="GO" id="GO:0001755">
    <property type="term" value="P:neural crest cell migration"/>
    <property type="evidence" value="ECO:0007669"/>
    <property type="project" value="TreeGrafter"/>
</dbReference>
<evidence type="ECO:0000256" key="11">
    <source>
        <dbReference type="PROSITE-ProRule" id="PRU00352"/>
    </source>
</evidence>
<dbReference type="SMART" id="SM00423">
    <property type="entry name" value="PSI"/>
    <property type="match status" value="1"/>
</dbReference>
<keyword evidence="6" id="KW-0221">Differentiation</keyword>
<dbReference type="GO" id="GO:0030215">
    <property type="term" value="F:semaphorin receptor binding"/>
    <property type="evidence" value="ECO:0007669"/>
    <property type="project" value="InterPro"/>
</dbReference>
<evidence type="ECO:0000256" key="2">
    <source>
        <dbReference type="ARBA" id="ARBA00009492"/>
    </source>
</evidence>
<evidence type="ECO:0000256" key="3">
    <source>
        <dbReference type="ARBA" id="ARBA00022473"/>
    </source>
</evidence>
<protein>
    <recommendedName>
        <fullName evidence="18">Sema domain-containing protein</fullName>
    </recommendedName>
</protein>
<evidence type="ECO:0008006" key="18">
    <source>
        <dbReference type="Google" id="ProtNLM"/>
    </source>
</evidence>
<reference evidence="17" key="2">
    <citation type="journal article" date="2017" name="Sci. Adv.">
        <title>A tail of two voltages: Proteomic comparison of the three electric organs of the electric eel.</title>
        <authorList>
            <person name="Traeger L.L."/>
            <person name="Sabat G."/>
            <person name="Barrett-Wilt G.A."/>
            <person name="Wells G.B."/>
            <person name="Sussman M.R."/>
        </authorList>
    </citation>
    <scope>NUCLEOTIDE SEQUENCE [LARGE SCALE GENOMIC DNA]</scope>
</reference>
<dbReference type="InterPro" id="IPR036352">
    <property type="entry name" value="Semap_dom_sf"/>
</dbReference>
<dbReference type="AlphaFoldDB" id="A0A4W4GJY6"/>
<dbReference type="FunFam" id="2.60.40.10:FF:000030">
    <property type="entry name" value="Semaphorin 3F like"/>
    <property type="match status" value="1"/>
</dbReference>
<feature type="chain" id="PRO_5044297679" description="Sema domain-containing protein" evidence="13">
    <location>
        <begin position="19"/>
        <end position="741"/>
    </location>
</feature>
<evidence type="ECO:0000256" key="1">
    <source>
        <dbReference type="ARBA" id="ARBA00004613"/>
    </source>
</evidence>
<dbReference type="GO" id="GO:0005576">
    <property type="term" value="C:extracellular region"/>
    <property type="evidence" value="ECO:0007669"/>
    <property type="project" value="UniProtKB-SubCell"/>
</dbReference>
<feature type="signal peptide" evidence="13">
    <location>
        <begin position="1"/>
        <end position="18"/>
    </location>
</feature>
<evidence type="ECO:0000256" key="8">
    <source>
        <dbReference type="ARBA" id="ARBA00023157"/>
    </source>
</evidence>
<keyword evidence="4" id="KW-0964">Secreted</keyword>
<evidence type="ECO:0000313" key="17">
    <source>
        <dbReference type="Proteomes" id="UP000314983"/>
    </source>
</evidence>
<dbReference type="GeneTree" id="ENSGT00940000157756"/>
<dbReference type="GO" id="GO:0072359">
    <property type="term" value="P:circulatory system development"/>
    <property type="evidence" value="ECO:0007669"/>
    <property type="project" value="UniProtKB-ARBA"/>
</dbReference>
<evidence type="ECO:0000256" key="4">
    <source>
        <dbReference type="ARBA" id="ARBA00022525"/>
    </source>
</evidence>
<dbReference type="InterPro" id="IPR015943">
    <property type="entry name" value="WD40/YVTN_repeat-like_dom_sf"/>
</dbReference>
<accession>A0A4W4GJY6</accession>
<dbReference type="PROSITE" id="PS50835">
    <property type="entry name" value="IG_LIKE"/>
    <property type="match status" value="1"/>
</dbReference>
<dbReference type="InterPro" id="IPR003599">
    <property type="entry name" value="Ig_sub"/>
</dbReference>
<keyword evidence="8" id="KW-1015">Disulfide bond</keyword>
<feature type="domain" description="Ig-like" evidence="14">
    <location>
        <begin position="569"/>
        <end position="649"/>
    </location>
</feature>
<dbReference type="GO" id="GO:0035295">
    <property type="term" value="P:tube development"/>
    <property type="evidence" value="ECO:0007669"/>
    <property type="project" value="UniProtKB-ARBA"/>
</dbReference>
<comment type="similarity">
    <text evidence="2">Belongs to the semaphorin family.</text>
</comment>
<keyword evidence="5 13" id="KW-0732">Signal</keyword>
<reference evidence="16" key="3">
    <citation type="submission" date="2020-05" db="EMBL/GenBank/DDBJ databases">
        <title>Electrophorus electricus (electric eel) genome, fEleEle1, primary haplotype.</title>
        <authorList>
            <person name="Myers G."/>
            <person name="Meyer A."/>
            <person name="Fedrigo O."/>
            <person name="Formenti G."/>
            <person name="Rhie A."/>
            <person name="Tracey A."/>
            <person name="Sims Y."/>
            <person name="Jarvis E.D."/>
        </authorList>
    </citation>
    <scope>NUCLEOTIDE SEQUENCE [LARGE SCALE GENOMIC DNA]</scope>
</reference>
<dbReference type="InterPro" id="IPR013783">
    <property type="entry name" value="Ig-like_fold"/>
</dbReference>
<dbReference type="InterPro" id="IPR016201">
    <property type="entry name" value="PSI"/>
</dbReference>
<reference evidence="17" key="1">
    <citation type="journal article" date="2014" name="Science">
        <title>Nonhuman genetics. Genomic basis for the convergent evolution of electric organs.</title>
        <authorList>
            <person name="Gallant J.R."/>
            <person name="Traeger L.L."/>
            <person name="Volkening J.D."/>
            <person name="Moffett H."/>
            <person name="Chen P.H."/>
            <person name="Novina C.D."/>
            <person name="Phillips G.N.Jr."/>
            <person name="Anand R."/>
            <person name="Wells G.B."/>
            <person name="Pinch M."/>
            <person name="Guth R."/>
            <person name="Unguez G.A."/>
            <person name="Albert J.S."/>
            <person name="Zakon H.H."/>
            <person name="Samanta M.P."/>
            <person name="Sussman M.R."/>
        </authorList>
    </citation>
    <scope>NUCLEOTIDE SEQUENCE [LARGE SCALE GENOMIC DNA]</scope>
</reference>
<dbReference type="SUPFAM" id="SSF101912">
    <property type="entry name" value="Sema domain"/>
    <property type="match status" value="1"/>
</dbReference>
<evidence type="ECO:0000256" key="7">
    <source>
        <dbReference type="ARBA" id="ARBA00022902"/>
    </source>
</evidence>
<dbReference type="GO" id="GO:0007411">
    <property type="term" value="P:axon guidance"/>
    <property type="evidence" value="ECO:0007669"/>
    <property type="project" value="TreeGrafter"/>
</dbReference>
<reference evidence="16" key="4">
    <citation type="submission" date="2025-08" db="UniProtKB">
        <authorList>
            <consortium name="Ensembl"/>
        </authorList>
    </citation>
    <scope>IDENTIFICATION</scope>
</reference>
<keyword evidence="7" id="KW-0524">Neurogenesis</keyword>
<gene>
    <name evidence="16" type="primary">SEMA3B</name>
</gene>
<evidence type="ECO:0000259" key="14">
    <source>
        <dbReference type="PROSITE" id="PS50835"/>
    </source>
</evidence>
<keyword evidence="9" id="KW-0325">Glycoprotein</keyword>
<keyword evidence="3" id="KW-0217">Developmental protein</keyword>
<sequence>MKVVCSVLLLLGLSAASAMSSGVSGAVSSGVSSPASMTSSPSSPRMKLTYKELQQFNGVKRFELERSCCFGALLLDEERGRLFVGARNFLLSLSLENIAKHEQKIYWPAPVDWREECNWAGKDINMDCVNYVKVLHHFNRTHLYACGTGAFHPTCAYVQVGHKLEDHVFRIDPSLVEDGKGKSPYDPRHNAASVLIGDELYSGVATDLMGRDFTIFRSLGHRPSIRTEQHDSRWLNGECLFIKTFKWLNENPDDDKVFFFFRETAVEAHGFGKVTYARIGQLCRNDMGGQRSLVNKWTTFLKTRLVCSVPGSDGSETHFDELRDVFLLQTRDRKNPLVYTVFSTSSSVFRGSAVCLYTMNDIRRAFLGPFAHKEGPNYQWVPFQGKVPYPRPGMCPSKTFGSFESTKGFPDNVIQFARHHPLMFNPVTPLGGRPVFLRTGVPYSFTQIAVDRVNAADGHYDVMFIGTDIGAVLKVISVPKGSWSSTELLLEELQVFKDSSSINNMQISSKRQQLYVGSETGVAQVSLHRCSMYGKACAECCLARDPYCAWDGHACTRYLPNTKRCHPNPLLLCLVDYHKQRVLERRLYGVEGSSSFLECLPKSLQAQVTWTHQRHPNNPREERDERNTDRGLLLRRVLRRDGGVYQCHAMEHGFTQTLLGITLEVLPSTSPASSPHSPSHAQGQSTNQKLWYRDFMQLTPASDALHSGHKKWKHLKEVRKGRNRRTHDGRPASRAPRSAGE</sequence>
<dbReference type="GO" id="GO:0071526">
    <property type="term" value="P:semaphorin-plexin signaling pathway"/>
    <property type="evidence" value="ECO:0007669"/>
    <property type="project" value="TreeGrafter"/>
</dbReference>
<dbReference type="InterPro" id="IPR007110">
    <property type="entry name" value="Ig-like_dom"/>
</dbReference>
<dbReference type="Gene3D" id="3.30.1680.10">
    <property type="entry name" value="ligand-binding face of the semaphorins, domain 2"/>
    <property type="match status" value="1"/>
</dbReference>
<feature type="compositionally biased region" description="Basic residues" evidence="12">
    <location>
        <begin position="707"/>
        <end position="725"/>
    </location>
</feature>
<organism evidence="16 17">
    <name type="scientific">Electrophorus electricus</name>
    <name type="common">Electric eel</name>
    <name type="synonym">Gymnotus electricus</name>
    <dbReference type="NCBI Taxonomy" id="8005"/>
    <lineage>
        <taxon>Eukaryota</taxon>
        <taxon>Metazoa</taxon>
        <taxon>Chordata</taxon>
        <taxon>Craniata</taxon>
        <taxon>Vertebrata</taxon>
        <taxon>Euteleostomi</taxon>
        <taxon>Actinopterygii</taxon>
        <taxon>Neopterygii</taxon>
        <taxon>Teleostei</taxon>
        <taxon>Ostariophysi</taxon>
        <taxon>Gymnotiformes</taxon>
        <taxon>Gymnotoidei</taxon>
        <taxon>Gymnotidae</taxon>
        <taxon>Electrophorus</taxon>
    </lineage>
</organism>
<evidence type="ECO:0000259" key="15">
    <source>
        <dbReference type="PROSITE" id="PS51004"/>
    </source>
</evidence>
<evidence type="ECO:0000256" key="13">
    <source>
        <dbReference type="SAM" id="SignalP"/>
    </source>
</evidence>
<comment type="subcellular location">
    <subcellularLocation>
        <location evidence="1">Secreted</location>
    </subcellularLocation>
</comment>
<comment type="caution">
    <text evidence="11">Lacks conserved residue(s) required for the propagation of feature annotation.</text>
</comment>
<dbReference type="GO" id="GO:0045499">
    <property type="term" value="F:chemorepellent activity"/>
    <property type="evidence" value="ECO:0007669"/>
    <property type="project" value="TreeGrafter"/>
</dbReference>